<dbReference type="RefSeq" id="WP_055581613.1">
    <property type="nucleotide sequence ID" value="NZ_LKTM01000376.1"/>
</dbReference>
<dbReference type="GO" id="GO:0005506">
    <property type="term" value="F:iron ion binding"/>
    <property type="evidence" value="ECO:0007669"/>
    <property type="project" value="InterPro"/>
</dbReference>
<evidence type="ECO:0000256" key="2">
    <source>
        <dbReference type="ARBA" id="ARBA00022448"/>
    </source>
</evidence>
<keyword evidence="3" id="KW-0479">Metal-binding</keyword>
<dbReference type="EMBL" id="LKTM01000376">
    <property type="protein sequence ID" value="KQH75421.1"/>
    <property type="molecule type" value="Genomic_DNA"/>
</dbReference>
<accession>A0A0Q2Q610</accession>
<dbReference type="Proteomes" id="UP000051677">
    <property type="component" value="Unassembled WGS sequence"/>
</dbReference>
<protein>
    <submittedName>
        <fullName evidence="7">Rubredoxin</fullName>
    </submittedName>
</protein>
<organism evidence="7 8">
    <name type="scientific">Mycobacterium gordonae</name>
    <dbReference type="NCBI Taxonomy" id="1778"/>
    <lineage>
        <taxon>Bacteria</taxon>
        <taxon>Bacillati</taxon>
        <taxon>Actinomycetota</taxon>
        <taxon>Actinomycetes</taxon>
        <taxon>Mycobacteriales</taxon>
        <taxon>Mycobacteriaceae</taxon>
        <taxon>Mycobacterium</taxon>
    </lineage>
</organism>
<dbReference type="InterPro" id="IPR050526">
    <property type="entry name" value="Rubredoxin_ET"/>
</dbReference>
<dbReference type="PANTHER" id="PTHR47627:SF1">
    <property type="entry name" value="RUBREDOXIN-1-RELATED"/>
    <property type="match status" value="1"/>
</dbReference>
<dbReference type="PROSITE" id="PS00202">
    <property type="entry name" value="RUBREDOXIN"/>
    <property type="match status" value="1"/>
</dbReference>
<evidence type="ECO:0000313" key="8">
    <source>
        <dbReference type="Proteomes" id="UP000051677"/>
    </source>
</evidence>
<proteinExistence type="predicted"/>
<evidence type="ECO:0000313" key="7">
    <source>
        <dbReference type="EMBL" id="KQH75421.1"/>
    </source>
</evidence>
<reference evidence="7 8" key="1">
    <citation type="submission" date="2015-10" db="EMBL/GenBank/DDBJ databases">
        <title>Mycobacterium gordonae draft genome assembly.</title>
        <authorList>
            <person name="Ustinova V."/>
            <person name="Smirnova T."/>
            <person name="Blagodatskikh K."/>
            <person name="Varlamov D."/>
            <person name="Larionova E."/>
            <person name="Chernousova L."/>
        </authorList>
    </citation>
    <scope>NUCLEOTIDE SEQUENCE [LARGE SCALE GENOMIC DNA]</scope>
    <source>
        <strain evidence="7 8">CTRI 14-8773</strain>
    </source>
</reference>
<sequence>MAAYKCPDCDYVYDEAAGAPRQGYPAGTSWDDVEDGWRCPECGVREKFDFDPRRAHSTTGAEHDAQ</sequence>
<dbReference type="Gene3D" id="2.20.28.10">
    <property type="match status" value="1"/>
</dbReference>
<dbReference type="PROSITE" id="PS50903">
    <property type="entry name" value="RUBREDOXIN_LIKE"/>
    <property type="match status" value="1"/>
</dbReference>
<dbReference type="AlphaFoldDB" id="A0A0Q2Q610"/>
<dbReference type="InterPro" id="IPR024934">
    <property type="entry name" value="Rubredoxin-like_dom"/>
</dbReference>
<gene>
    <name evidence="7" type="ORF">AO501_24590</name>
</gene>
<dbReference type="GO" id="GO:0009055">
    <property type="term" value="F:electron transfer activity"/>
    <property type="evidence" value="ECO:0007669"/>
    <property type="project" value="TreeGrafter"/>
</dbReference>
<dbReference type="OrthoDB" id="9800607at2"/>
<dbReference type="InterPro" id="IPR024935">
    <property type="entry name" value="Rubredoxin_dom"/>
</dbReference>
<evidence type="ECO:0000256" key="3">
    <source>
        <dbReference type="ARBA" id="ARBA00022723"/>
    </source>
</evidence>
<evidence type="ECO:0000259" key="6">
    <source>
        <dbReference type="PROSITE" id="PS50903"/>
    </source>
</evidence>
<dbReference type="GO" id="GO:0043448">
    <property type="term" value="P:alkane catabolic process"/>
    <property type="evidence" value="ECO:0007669"/>
    <property type="project" value="TreeGrafter"/>
</dbReference>
<keyword evidence="4" id="KW-0249">Electron transport</keyword>
<dbReference type="InterPro" id="IPR018527">
    <property type="entry name" value="Rubredoxin_Fe_BS"/>
</dbReference>
<keyword evidence="5" id="KW-0408">Iron</keyword>
<keyword evidence="2" id="KW-0813">Transport</keyword>
<dbReference type="CDD" id="cd00730">
    <property type="entry name" value="rubredoxin"/>
    <property type="match status" value="1"/>
</dbReference>
<evidence type="ECO:0000256" key="1">
    <source>
        <dbReference type="ARBA" id="ARBA00002792"/>
    </source>
</evidence>
<evidence type="ECO:0000256" key="5">
    <source>
        <dbReference type="ARBA" id="ARBA00023004"/>
    </source>
</evidence>
<evidence type="ECO:0000256" key="4">
    <source>
        <dbReference type="ARBA" id="ARBA00022982"/>
    </source>
</evidence>
<comment type="caution">
    <text evidence="7">The sequence shown here is derived from an EMBL/GenBank/DDBJ whole genome shotgun (WGS) entry which is preliminary data.</text>
</comment>
<dbReference type="Pfam" id="PF00301">
    <property type="entry name" value="Rubredoxin"/>
    <property type="match status" value="1"/>
</dbReference>
<comment type="function">
    <text evidence="1">Involved in the hydrocarbon hydroxylating system, which transfers electrons from NADH to rubredoxin reductase and then through rubredoxin to alkane 1 monooxygenase.</text>
</comment>
<feature type="domain" description="Rubredoxin-like" evidence="6">
    <location>
        <begin position="1"/>
        <end position="53"/>
    </location>
</feature>
<name>A0A0Q2Q610_MYCGO</name>
<dbReference type="SUPFAM" id="SSF57802">
    <property type="entry name" value="Rubredoxin-like"/>
    <property type="match status" value="1"/>
</dbReference>
<dbReference type="PANTHER" id="PTHR47627">
    <property type="entry name" value="RUBREDOXIN"/>
    <property type="match status" value="1"/>
</dbReference>